<comment type="caution">
    <text evidence="1">The sequence shown here is derived from an EMBL/GenBank/DDBJ whole genome shotgun (WGS) entry which is preliminary data.</text>
</comment>
<sequence length="169" mass="19629">MEEIIKEEFVQNSLYRLDENTRMNTISLEKLSEADVWKRPNESLNSIGNLILHICGNINQYVISSLGQQEDTRERDLEFETRSGHTKTELLEKLKETVETAKRVINDASIEQFVRKRDVQGFYFSGIGVVLHAVEHYSYHTGQIAFWTKQLKNTDLGFYDGLDLNIKNE</sequence>
<evidence type="ECO:0000313" key="1">
    <source>
        <dbReference type="EMBL" id="MRX63958.1"/>
    </source>
</evidence>
<dbReference type="Pfam" id="PF07609">
    <property type="entry name" value="DUF1572"/>
    <property type="match status" value="1"/>
</dbReference>
<dbReference type="EMBL" id="WKJH01000004">
    <property type="protein sequence ID" value="MRX63958.1"/>
    <property type="molecule type" value="Genomic_DNA"/>
</dbReference>
<dbReference type="InterPro" id="IPR011466">
    <property type="entry name" value="DUF1572"/>
</dbReference>
<dbReference type="OrthoDB" id="893570at2"/>
<dbReference type="InterPro" id="IPR034660">
    <property type="entry name" value="DinB/YfiT-like"/>
</dbReference>
<dbReference type="SUPFAM" id="SSF109854">
    <property type="entry name" value="DinB/YfiT-like putative metalloenzymes"/>
    <property type="match status" value="1"/>
</dbReference>
<dbReference type="AlphaFoldDB" id="A0A6I2MJR7"/>
<organism evidence="1 2">
    <name type="scientific">Maribacter luteus</name>
    <dbReference type="NCBI Taxonomy" id="2594478"/>
    <lineage>
        <taxon>Bacteria</taxon>
        <taxon>Pseudomonadati</taxon>
        <taxon>Bacteroidota</taxon>
        <taxon>Flavobacteriia</taxon>
        <taxon>Flavobacteriales</taxon>
        <taxon>Flavobacteriaceae</taxon>
        <taxon>Maribacter</taxon>
    </lineage>
</organism>
<proteinExistence type="predicted"/>
<gene>
    <name evidence="1" type="ORF">GJ691_07230</name>
</gene>
<protein>
    <submittedName>
        <fullName evidence="1">DUF1572 domain-containing protein</fullName>
    </submittedName>
</protein>
<dbReference type="Gene3D" id="1.20.120.450">
    <property type="entry name" value="dinb family like domain"/>
    <property type="match status" value="1"/>
</dbReference>
<dbReference type="RefSeq" id="WP_154365320.1">
    <property type="nucleotide sequence ID" value="NZ_CANMYZ010000003.1"/>
</dbReference>
<dbReference type="Proteomes" id="UP000443153">
    <property type="component" value="Unassembled WGS sequence"/>
</dbReference>
<evidence type="ECO:0000313" key="2">
    <source>
        <dbReference type="Proteomes" id="UP000443153"/>
    </source>
</evidence>
<name>A0A6I2MJR7_9FLAO</name>
<keyword evidence="2" id="KW-1185">Reference proteome</keyword>
<reference evidence="1 2" key="1">
    <citation type="submission" date="2019-11" db="EMBL/GenBank/DDBJ databases">
        <title>Maribacter lutea sp. nov., a marine bacterium isolated from intertidal sand.</title>
        <authorList>
            <person name="Liu A."/>
        </authorList>
    </citation>
    <scope>NUCLEOTIDE SEQUENCE [LARGE SCALE GENOMIC DNA]</scope>
    <source>
        <strain evidence="1 2">RZ05</strain>
    </source>
</reference>
<accession>A0A6I2MJR7</accession>